<dbReference type="InterPro" id="IPR013083">
    <property type="entry name" value="Znf_RING/FYVE/PHD"/>
</dbReference>
<keyword evidence="1" id="KW-0479">Metal-binding</keyword>
<dbReference type="InterPro" id="IPR001841">
    <property type="entry name" value="Znf_RING"/>
</dbReference>
<dbReference type="GO" id="GO:0061630">
    <property type="term" value="F:ubiquitin protein ligase activity"/>
    <property type="evidence" value="ECO:0007669"/>
    <property type="project" value="TreeGrafter"/>
</dbReference>
<keyword evidence="5" id="KW-1185">Reference proteome</keyword>
<dbReference type="Gene3D" id="3.30.40.10">
    <property type="entry name" value="Zinc/RING finger domain, C3HC4 (zinc finger)"/>
    <property type="match status" value="1"/>
</dbReference>
<dbReference type="EMBL" id="CDMY01000200">
    <property type="protein sequence ID" value="CEL93967.1"/>
    <property type="molecule type" value="Genomic_DNA"/>
</dbReference>
<accession>A0A0G4EEH9</accession>
<evidence type="ECO:0000256" key="2">
    <source>
        <dbReference type="SAM" id="MobiDB-lite"/>
    </source>
</evidence>
<sequence>MLNGAVARAMLGAVAGAASPSGKALAPAAAAAAAAVAAAVASPNGGKEDRRSLYERKRQADGAAGGQKGAKQPKPVYRPAPRKTTPGGGRFSCCHRGSPSPGTRASREVVHEYDKKRQENQRLEAEVKRYQQQITALRAQIGALETSKKAAEGKLTAWRSNTVESLTAKLPMTQTKSGLASFLQTLKNKQSAIANEAVSVQRLVCQTEERLEARRKESAERRIKDAIEKAKTEGREEGLNCSVCFAKEKNVLLKPCGHVCLCQSCYVDITTQPSAAGGRCPVCQKHIEGFAIAYLQ</sequence>
<dbReference type="GO" id="GO:0008270">
    <property type="term" value="F:zinc ion binding"/>
    <property type="evidence" value="ECO:0007669"/>
    <property type="project" value="UniProtKB-KW"/>
</dbReference>
<dbReference type="GO" id="GO:0006511">
    <property type="term" value="P:ubiquitin-dependent protein catabolic process"/>
    <property type="evidence" value="ECO:0007669"/>
    <property type="project" value="TreeGrafter"/>
</dbReference>
<feature type="domain" description="RING-type" evidence="3">
    <location>
        <begin position="241"/>
        <end position="284"/>
    </location>
</feature>
<protein>
    <recommendedName>
        <fullName evidence="3">RING-type domain-containing protein</fullName>
    </recommendedName>
</protein>
<dbReference type="Proteomes" id="UP000041254">
    <property type="component" value="Unassembled WGS sequence"/>
</dbReference>
<evidence type="ECO:0000313" key="4">
    <source>
        <dbReference type="EMBL" id="CEL93967.1"/>
    </source>
</evidence>
<dbReference type="GO" id="GO:0016567">
    <property type="term" value="P:protein ubiquitination"/>
    <property type="evidence" value="ECO:0007669"/>
    <property type="project" value="TreeGrafter"/>
</dbReference>
<dbReference type="AlphaFoldDB" id="A0A0G4EEH9"/>
<dbReference type="SUPFAM" id="SSF57850">
    <property type="entry name" value="RING/U-box"/>
    <property type="match status" value="1"/>
</dbReference>
<evidence type="ECO:0000313" key="5">
    <source>
        <dbReference type="Proteomes" id="UP000041254"/>
    </source>
</evidence>
<dbReference type="InParanoid" id="A0A0G4EEH9"/>
<dbReference type="PROSITE" id="PS50089">
    <property type="entry name" value="ZF_RING_2"/>
    <property type="match status" value="1"/>
</dbReference>
<dbReference type="PhylomeDB" id="A0A0G4EEH9"/>
<organism evidence="4 5">
    <name type="scientific">Vitrella brassicaformis (strain CCMP3155)</name>
    <dbReference type="NCBI Taxonomy" id="1169540"/>
    <lineage>
        <taxon>Eukaryota</taxon>
        <taxon>Sar</taxon>
        <taxon>Alveolata</taxon>
        <taxon>Colpodellida</taxon>
        <taxon>Vitrellaceae</taxon>
        <taxon>Vitrella</taxon>
    </lineage>
</organism>
<proteinExistence type="predicted"/>
<dbReference type="Pfam" id="PF13920">
    <property type="entry name" value="zf-C3HC4_3"/>
    <property type="match status" value="1"/>
</dbReference>
<dbReference type="SMART" id="SM00184">
    <property type="entry name" value="RING"/>
    <property type="match status" value="1"/>
</dbReference>
<dbReference type="PANTHER" id="PTHR22696:SF1">
    <property type="entry name" value="E3 UBIQUITIN-PROTEIN LIGASE RNF26"/>
    <property type="match status" value="1"/>
</dbReference>
<name>A0A0G4EEH9_VITBC</name>
<dbReference type="PANTHER" id="PTHR22696">
    <property type="entry name" value="E3 UBIQUITIN-PROTEIN LIGASE RNF26"/>
    <property type="match status" value="1"/>
</dbReference>
<feature type="region of interest" description="Disordered" evidence="2">
    <location>
        <begin position="37"/>
        <end position="107"/>
    </location>
</feature>
<gene>
    <name evidence="4" type="ORF">Vbra_20312</name>
</gene>
<evidence type="ECO:0000259" key="3">
    <source>
        <dbReference type="PROSITE" id="PS50089"/>
    </source>
</evidence>
<dbReference type="OrthoDB" id="449508at2759"/>
<reference evidence="4 5" key="1">
    <citation type="submission" date="2014-11" db="EMBL/GenBank/DDBJ databases">
        <authorList>
            <person name="Zhu J."/>
            <person name="Qi W."/>
            <person name="Song R."/>
        </authorList>
    </citation>
    <scope>NUCLEOTIDE SEQUENCE [LARGE SCALE GENOMIC DNA]</scope>
</reference>
<dbReference type="VEuPathDB" id="CryptoDB:Vbra_20312"/>
<evidence type="ECO:0000256" key="1">
    <source>
        <dbReference type="PROSITE-ProRule" id="PRU00175"/>
    </source>
</evidence>
<keyword evidence="1" id="KW-0863">Zinc-finger</keyword>
<keyword evidence="1" id="KW-0862">Zinc</keyword>
<feature type="compositionally biased region" description="Basic and acidic residues" evidence="2">
    <location>
        <begin position="46"/>
        <end position="60"/>
    </location>
</feature>